<reference evidence="7 8" key="1">
    <citation type="submission" date="2023-04" db="EMBL/GenBank/DDBJ databases">
        <title>Fusibacter bizertensis strain WBS, isolated from littoral bottom sediments of the Arctic seas - biochemical and genomic analysis.</title>
        <authorList>
            <person name="Brioukhanov A.L."/>
        </authorList>
    </citation>
    <scope>NUCLEOTIDE SEQUENCE [LARGE SCALE GENOMIC DNA]</scope>
    <source>
        <strain evidence="7 8">WBS</strain>
    </source>
</reference>
<keyword evidence="8" id="KW-1185">Reference proteome</keyword>
<dbReference type="SUPFAM" id="SSF55874">
    <property type="entry name" value="ATPase domain of HSP90 chaperone/DNA topoisomerase II/histidine kinase"/>
    <property type="match status" value="1"/>
</dbReference>
<dbReference type="InterPro" id="IPR050482">
    <property type="entry name" value="Sensor_HK_TwoCompSys"/>
</dbReference>
<dbReference type="InterPro" id="IPR005467">
    <property type="entry name" value="His_kinase_dom"/>
</dbReference>
<evidence type="ECO:0000256" key="1">
    <source>
        <dbReference type="ARBA" id="ARBA00000085"/>
    </source>
</evidence>
<evidence type="ECO:0000256" key="4">
    <source>
        <dbReference type="ARBA" id="ARBA00022777"/>
    </source>
</evidence>
<dbReference type="EMBL" id="JARYZI010000009">
    <property type="protein sequence ID" value="MDH8679109.1"/>
    <property type="molecule type" value="Genomic_DNA"/>
</dbReference>
<dbReference type="EC" id="2.7.13.3" evidence="2"/>
<evidence type="ECO:0000256" key="2">
    <source>
        <dbReference type="ARBA" id="ARBA00012438"/>
    </source>
</evidence>
<dbReference type="InterPro" id="IPR011712">
    <property type="entry name" value="Sig_transdc_His_kin_sub3_dim/P"/>
</dbReference>
<evidence type="ECO:0000313" key="7">
    <source>
        <dbReference type="EMBL" id="MDH8679109.1"/>
    </source>
</evidence>
<dbReference type="InterPro" id="IPR036890">
    <property type="entry name" value="HATPase_C_sf"/>
</dbReference>
<organism evidence="7 8">
    <name type="scientific">Fusibacter bizertensis</name>
    <dbReference type="NCBI Taxonomy" id="1488331"/>
    <lineage>
        <taxon>Bacteria</taxon>
        <taxon>Bacillati</taxon>
        <taxon>Bacillota</taxon>
        <taxon>Clostridia</taxon>
        <taxon>Eubacteriales</taxon>
        <taxon>Eubacteriales Family XII. Incertae Sedis</taxon>
        <taxon>Fusibacter</taxon>
    </lineage>
</organism>
<dbReference type="Pfam" id="PF07730">
    <property type="entry name" value="HisKA_3"/>
    <property type="match status" value="1"/>
</dbReference>
<protein>
    <recommendedName>
        <fullName evidence="2">histidine kinase</fullName>
        <ecNumber evidence="2">2.7.13.3</ecNumber>
    </recommendedName>
</protein>
<keyword evidence="3" id="KW-0808">Transferase</keyword>
<dbReference type="Gene3D" id="3.30.565.10">
    <property type="entry name" value="Histidine kinase-like ATPase, C-terminal domain"/>
    <property type="match status" value="1"/>
</dbReference>
<dbReference type="CDD" id="cd16917">
    <property type="entry name" value="HATPase_UhpB-NarQ-NarX-like"/>
    <property type="match status" value="1"/>
</dbReference>
<dbReference type="Proteomes" id="UP001158045">
    <property type="component" value="Unassembled WGS sequence"/>
</dbReference>
<dbReference type="Pfam" id="PF02518">
    <property type="entry name" value="HATPase_c"/>
    <property type="match status" value="1"/>
</dbReference>
<comment type="catalytic activity">
    <reaction evidence="1">
        <text>ATP + protein L-histidine = ADP + protein N-phospho-L-histidine.</text>
        <dbReference type="EC" id="2.7.13.3"/>
    </reaction>
</comment>
<dbReference type="PANTHER" id="PTHR24421">
    <property type="entry name" value="NITRATE/NITRITE SENSOR PROTEIN NARX-RELATED"/>
    <property type="match status" value="1"/>
</dbReference>
<comment type="caution">
    <text evidence="7">The sequence shown here is derived from an EMBL/GenBank/DDBJ whole genome shotgun (WGS) entry which is preliminary data.</text>
</comment>
<dbReference type="RefSeq" id="WP_281095006.1">
    <property type="nucleotide sequence ID" value="NZ_JARYZI010000009.1"/>
</dbReference>
<dbReference type="Pfam" id="PF05384">
    <property type="entry name" value="DegS"/>
    <property type="match status" value="1"/>
</dbReference>
<name>A0ABT6NFA2_9FIRM</name>
<evidence type="ECO:0000259" key="6">
    <source>
        <dbReference type="PROSITE" id="PS50109"/>
    </source>
</evidence>
<keyword evidence="5" id="KW-0902">Two-component regulatory system</keyword>
<dbReference type="PROSITE" id="PS50109">
    <property type="entry name" value="HIS_KIN"/>
    <property type="match status" value="1"/>
</dbReference>
<keyword evidence="4 7" id="KW-0418">Kinase</keyword>
<gene>
    <name evidence="7" type="ORF">QE109_13190</name>
</gene>
<evidence type="ECO:0000256" key="3">
    <source>
        <dbReference type="ARBA" id="ARBA00022679"/>
    </source>
</evidence>
<dbReference type="SMART" id="SM00387">
    <property type="entry name" value="HATPase_c"/>
    <property type="match status" value="1"/>
</dbReference>
<dbReference type="Gene3D" id="1.20.5.1930">
    <property type="match status" value="1"/>
</dbReference>
<sequence>MKNLINISSLDQIIQKTALAIEDGKKEIFDISERARHDYTSYEQELMSIKAKLTIMINEVDKLEIRSKMARNMIKTINEHFDEFTENDIKEAYALSQKVLLALSSKRQEEKEYNERRNELERLMRNSVEVIKKSEILETKVSVALEYLTSSVFEQIEDIKQKKDLSIKIIEAQENEKKRISRDIHDGPAQSLANVIFKAEYASKIIDTSPVKAKREIAELQEDVRDTLKDIRKIIYDLMPMSLDDLGLVPTIKKLISNIMDTSNIIVDFNVFQSSVIDNQLTNLMVFRVIQEAFNNIVKHSHCKHAKIDLHISDIEINVMIEDDGVGFDVTKTTESPLGFGLYNMKERIEIINGTLEINSTHQKGTIIKIRIPNN</sequence>
<dbReference type="PANTHER" id="PTHR24421:SF55">
    <property type="entry name" value="SENSOR HISTIDINE KINASE YDFH"/>
    <property type="match status" value="1"/>
</dbReference>
<dbReference type="InterPro" id="IPR008595">
    <property type="entry name" value="DegS"/>
</dbReference>
<evidence type="ECO:0000313" key="8">
    <source>
        <dbReference type="Proteomes" id="UP001158045"/>
    </source>
</evidence>
<feature type="domain" description="Histidine kinase" evidence="6">
    <location>
        <begin position="187"/>
        <end position="375"/>
    </location>
</feature>
<dbReference type="InterPro" id="IPR003594">
    <property type="entry name" value="HATPase_dom"/>
</dbReference>
<accession>A0ABT6NFA2</accession>
<evidence type="ECO:0000256" key="5">
    <source>
        <dbReference type="ARBA" id="ARBA00023012"/>
    </source>
</evidence>
<proteinExistence type="predicted"/>
<dbReference type="GO" id="GO:0016301">
    <property type="term" value="F:kinase activity"/>
    <property type="evidence" value="ECO:0007669"/>
    <property type="project" value="UniProtKB-KW"/>
</dbReference>